<feature type="compositionally biased region" description="Polar residues" evidence="1">
    <location>
        <begin position="203"/>
        <end position="213"/>
    </location>
</feature>
<proteinExistence type="predicted"/>
<feature type="domain" description="FATC" evidence="2">
    <location>
        <begin position="257"/>
        <end position="289"/>
    </location>
</feature>
<dbReference type="Pfam" id="PF02260">
    <property type="entry name" value="FATC"/>
    <property type="match status" value="1"/>
</dbReference>
<reference evidence="3" key="3">
    <citation type="submission" date="2025-09" db="UniProtKB">
        <authorList>
            <consortium name="Ensembl"/>
        </authorList>
    </citation>
    <scope>IDENTIFICATION</scope>
</reference>
<reference evidence="4" key="1">
    <citation type="journal article" date="2018" name="PLoS ONE">
        <title>Chinook salmon (Oncorhynchus tshawytscha) genome and transcriptome.</title>
        <authorList>
            <person name="Christensen K.A."/>
            <person name="Leong J.S."/>
            <person name="Sakhrani D."/>
            <person name="Biagi C.A."/>
            <person name="Minkley D.R."/>
            <person name="Withler R.E."/>
            <person name="Rondeau E.B."/>
            <person name="Koop B.F."/>
            <person name="Devlin R.H."/>
        </authorList>
    </citation>
    <scope>NUCLEOTIDE SEQUENCE [LARGE SCALE GENOMIC DNA]</scope>
</reference>
<keyword evidence="4" id="KW-1185">Reference proteome</keyword>
<dbReference type="PROSITE" id="PS51190">
    <property type="entry name" value="FATC"/>
    <property type="match status" value="1"/>
</dbReference>
<dbReference type="Ensembl" id="ENSOTST00005114295.1">
    <property type="protein sequence ID" value="ENSOTSP00005141150.1"/>
    <property type="gene ID" value="ENSOTSG00005057810.1"/>
</dbReference>
<feature type="compositionally biased region" description="Polar residues" evidence="1">
    <location>
        <begin position="178"/>
        <end position="188"/>
    </location>
</feature>
<reference evidence="3" key="2">
    <citation type="submission" date="2025-08" db="UniProtKB">
        <authorList>
            <consortium name="Ensembl"/>
        </authorList>
    </citation>
    <scope>IDENTIFICATION</scope>
</reference>
<gene>
    <name evidence="3" type="primary">LOC121843789</name>
</gene>
<dbReference type="InterPro" id="IPR003152">
    <property type="entry name" value="FATC_dom"/>
</dbReference>
<organism evidence="3 4">
    <name type="scientific">Oncorhynchus tshawytscha</name>
    <name type="common">Chinook salmon</name>
    <name type="synonym">Salmo tshawytscha</name>
    <dbReference type="NCBI Taxonomy" id="74940"/>
    <lineage>
        <taxon>Eukaryota</taxon>
        <taxon>Metazoa</taxon>
        <taxon>Chordata</taxon>
        <taxon>Craniata</taxon>
        <taxon>Vertebrata</taxon>
        <taxon>Euteleostomi</taxon>
        <taxon>Actinopterygii</taxon>
        <taxon>Neopterygii</taxon>
        <taxon>Teleostei</taxon>
        <taxon>Protacanthopterygii</taxon>
        <taxon>Salmoniformes</taxon>
        <taxon>Salmonidae</taxon>
        <taxon>Salmoninae</taxon>
        <taxon>Oncorhynchus</taxon>
    </lineage>
</organism>
<evidence type="ECO:0000313" key="3">
    <source>
        <dbReference type="Ensembl" id="ENSOTSP00005141150.1"/>
    </source>
</evidence>
<dbReference type="PANTHER" id="PTHR11139">
    <property type="entry name" value="ATAXIA TELANGIECTASIA MUTATED ATM -RELATED"/>
    <property type="match status" value="1"/>
</dbReference>
<dbReference type="InterPro" id="IPR050517">
    <property type="entry name" value="DDR_Repair_Kinase"/>
</dbReference>
<dbReference type="GO" id="GO:0004674">
    <property type="term" value="F:protein serine/threonine kinase activity"/>
    <property type="evidence" value="ECO:0007669"/>
    <property type="project" value="TreeGrafter"/>
</dbReference>
<dbReference type="AlphaFoldDB" id="A0AAZ3RLK7"/>
<dbReference type="GO" id="GO:0000184">
    <property type="term" value="P:nuclear-transcribed mRNA catabolic process, nonsense-mediated decay"/>
    <property type="evidence" value="ECO:0007669"/>
    <property type="project" value="TreeGrafter"/>
</dbReference>
<sequence>MDSGAVQEEREQQLDVATETLQLLVDSIKGILSNHNRQLADVKHLLRAMAKDEENALAEGEEVTYEGSVRQFLLEYKAWQDNVQIVLFTVVQATGQPRGGGASQEGVELLQEIPLRTPLPILTVATLSLLCLSVFSVYNGLVGFASPLVTERGGDCSSPTSTAQTSFAAAVRCSGVKTQTDSMSQNSRKLLPRNLGTPADTPPSAQTMTSKGLNPSPKRAVRDPKTGRAVQERNSYAVSVWKRVKAKLEGRDVDPSRRMSVTEQVDCVIKEATNVDNLSQLYEGWTAWV</sequence>
<dbReference type="GO" id="GO:0005634">
    <property type="term" value="C:nucleus"/>
    <property type="evidence" value="ECO:0007669"/>
    <property type="project" value="TreeGrafter"/>
</dbReference>
<name>A0AAZ3RLK7_ONCTS</name>
<protein>
    <recommendedName>
        <fullName evidence="2">FATC domain-containing protein</fullName>
    </recommendedName>
</protein>
<feature type="region of interest" description="Disordered" evidence="1">
    <location>
        <begin position="178"/>
        <end position="232"/>
    </location>
</feature>
<evidence type="ECO:0000313" key="4">
    <source>
        <dbReference type="Proteomes" id="UP000694402"/>
    </source>
</evidence>
<dbReference type="GeneTree" id="ENSGT00940000154776"/>
<accession>A0AAZ3RLK7</accession>
<evidence type="ECO:0000259" key="2">
    <source>
        <dbReference type="PROSITE" id="PS51190"/>
    </source>
</evidence>
<dbReference type="PANTHER" id="PTHR11139:SF71">
    <property type="entry name" value="SERINE_THREONINE-PROTEIN KINASE SMG1"/>
    <property type="match status" value="1"/>
</dbReference>
<dbReference type="Proteomes" id="UP000694402">
    <property type="component" value="Unassembled WGS sequence"/>
</dbReference>
<evidence type="ECO:0000256" key="1">
    <source>
        <dbReference type="SAM" id="MobiDB-lite"/>
    </source>
</evidence>
<dbReference type="SMART" id="SM01343">
    <property type="entry name" value="FATC"/>
    <property type="match status" value="1"/>
</dbReference>